<dbReference type="HOGENOM" id="CLU_075809_0_0_12"/>
<evidence type="ECO:0000313" key="3">
    <source>
        <dbReference type="Proteomes" id="UP000006546"/>
    </source>
</evidence>
<evidence type="ECO:0000259" key="1">
    <source>
        <dbReference type="Pfam" id="PF25302"/>
    </source>
</evidence>
<organism evidence="2 3">
    <name type="scientific">Treponema brennaborense (strain DSM 12168 / CIP 105900 / DD5/3)</name>
    <dbReference type="NCBI Taxonomy" id="906968"/>
    <lineage>
        <taxon>Bacteria</taxon>
        <taxon>Pseudomonadati</taxon>
        <taxon>Spirochaetota</taxon>
        <taxon>Spirochaetia</taxon>
        <taxon>Spirochaetales</taxon>
        <taxon>Treponemataceae</taxon>
        <taxon>Treponema</taxon>
    </lineage>
</organism>
<proteinExistence type="predicted"/>
<dbReference type="KEGG" id="tbe:Trebr_1985"/>
<dbReference type="NCBIfam" id="NF047619">
    <property type="entry name" value="NADase_discoid"/>
    <property type="match status" value="1"/>
</dbReference>
<dbReference type="STRING" id="906968.Trebr_1985"/>
<dbReference type="Proteomes" id="UP000006546">
    <property type="component" value="Chromosome"/>
</dbReference>
<dbReference type="EMBL" id="CP002696">
    <property type="protein sequence ID" value="AEE17401.1"/>
    <property type="molecule type" value="Genomic_DNA"/>
</dbReference>
<feature type="domain" description="NAD glycohydrolase translocation F5/8 type C" evidence="1">
    <location>
        <begin position="191"/>
        <end position="300"/>
    </location>
</feature>
<keyword evidence="3" id="KW-1185">Reference proteome</keyword>
<dbReference type="InterPro" id="IPR057561">
    <property type="entry name" value="NADase_transloc"/>
</dbReference>
<protein>
    <recommendedName>
        <fullName evidence="1">NAD glycohydrolase translocation F5/8 type C domain-containing protein</fullName>
    </recommendedName>
</protein>
<evidence type="ECO:0000313" key="2">
    <source>
        <dbReference type="EMBL" id="AEE17401.1"/>
    </source>
</evidence>
<reference evidence="3" key="1">
    <citation type="submission" date="2011-04" db="EMBL/GenBank/DDBJ databases">
        <title>The complete genome of Treponema brennaborense DSM 12168.</title>
        <authorList>
            <person name="Lucas S."/>
            <person name="Han J."/>
            <person name="Lapidus A."/>
            <person name="Bruce D."/>
            <person name="Goodwin L."/>
            <person name="Pitluck S."/>
            <person name="Peters L."/>
            <person name="Kyrpides N."/>
            <person name="Mavromatis K."/>
            <person name="Ivanova N."/>
            <person name="Mikhailova N."/>
            <person name="Pagani I."/>
            <person name="Teshima H."/>
            <person name="Detter J.C."/>
            <person name="Tapia R."/>
            <person name="Han C."/>
            <person name="Land M."/>
            <person name="Hauser L."/>
            <person name="Markowitz V."/>
            <person name="Cheng J.-F."/>
            <person name="Hugenholtz P."/>
            <person name="Woyke T."/>
            <person name="Wu D."/>
            <person name="Gronow S."/>
            <person name="Wellnitz S."/>
            <person name="Brambilla E."/>
            <person name="Klenk H.-P."/>
            <person name="Eisen J.A."/>
        </authorList>
    </citation>
    <scope>NUCLEOTIDE SEQUENCE [LARGE SCALE GENOMIC DNA]</scope>
    <source>
        <strain evidence="3">DSM 12168 / CIP 105900 / DD5/3</strain>
    </source>
</reference>
<accession>F4LJM1</accession>
<gene>
    <name evidence="2" type="ordered locus">Trebr_1985</name>
</gene>
<sequence length="307" mass="35374">MLLLISFFIVSEELQTFTSKTFRVFNIENGHRIEWYYGGTHSVVISKNNIDTLQNGWQQCNVVLPLFIKYDDSSVIDKPYTIQGGNYFCLFDSSIDVSTAKFSKIPGESFLSQIRNTIEVVKTYSYEELIKEVSKPTDAVGAQLFLENFDIKNIKASSYLIEKTKSGLIEYKPEILNCLFIDGAHPTWIRHNPWVAGKVNNSSGIGEYLTIEFTEPKDNLVVLNGYVDLFKRYLYKANNRVKTAVITSLDENNPFEFEYTFEDYVHFAEINFPSAVDRVKFTIKEVYKGEKWDDTCITAVITKYENE</sequence>
<name>F4LJM1_TREBD</name>
<dbReference type="AlphaFoldDB" id="F4LJM1"/>
<dbReference type="eggNOG" id="ENOG50341A1">
    <property type="taxonomic scope" value="Bacteria"/>
</dbReference>
<dbReference type="Pfam" id="PF25302">
    <property type="entry name" value="NADase_transloc"/>
    <property type="match status" value="1"/>
</dbReference>